<dbReference type="STRING" id="589385.SAMN05421504_106116"/>
<evidence type="ECO:0000313" key="1">
    <source>
        <dbReference type="EMBL" id="SDY60966.1"/>
    </source>
</evidence>
<gene>
    <name evidence="1" type="ORF">SAMN05421504_106116</name>
</gene>
<dbReference type="Proteomes" id="UP000199515">
    <property type="component" value="Unassembled WGS sequence"/>
</dbReference>
<organism evidence="1 2">
    <name type="scientific">Amycolatopsis xylanica</name>
    <dbReference type="NCBI Taxonomy" id="589385"/>
    <lineage>
        <taxon>Bacteria</taxon>
        <taxon>Bacillati</taxon>
        <taxon>Actinomycetota</taxon>
        <taxon>Actinomycetes</taxon>
        <taxon>Pseudonocardiales</taxon>
        <taxon>Pseudonocardiaceae</taxon>
        <taxon>Amycolatopsis</taxon>
    </lineage>
</organism>
<accession>A0A1H3L9K8</accession>
<dbReference type="EMBL" id="FNON01000006">
    <property type="protein sequence ID" value="SDY60966.1"/>
    <property type="molecule type" value="Genomic_DNA"/>
</dbReference>
<protein>
    <submittedName>
        <fullName evidence="1">Uncharacterized protein</fullName>
    </submittedName>
</protein>
<evidence type="ECO:0000313" key="2">
    <source>
        <dbReference type="Proteomes" id="UP000199515"/>
    </source>
</evidence>
<dbReference type="AlphaFoldDB" id="A0A1H3L9K8"/>
<proteinExistence type="predicted"/>
<sequence length="124" mass="12588">MERVKIKPALLFVAGVAAVAVVGVGGAVLTGFPAGLQGHQYAIPACDQLPSRAQVTQAIADHARLYDQLVQAGSGVEVVAGRPCPDPDKSVVAVRVISSGEESAANDILGKATGFGVPATIETR</sequence>
<name>A0A1H3L9K8_9PSEU</name>
<reference evidence="1 2" key="1">
    <citation type="submission" date="2016-10" db="EMBL/GenBank/DDBJ databases">
        <authorList>
            <person name="de Groot N.N."/>
        </authorList>
    </citation>
    <scope>NUCLEOTIDE SEQUENCE [LARGE SCALE GENOMIC DNA]</scope>
    <source>
        <strain evidence="1 2">CPCC 202699</strain>
    </source>
</reference>
<keyword evidence="2" id="KW-1185">Reference proteome</keyword>